<reference evidence="2 3" key="1">
    <citation type="submission" date="2015-12" db="EMBL/GenBank/DDBJ databases">
        <authorList>
            <person name="Shamseldin A."/>
            <person name="Moawad H."/>
            <person name="Abd El-Rahim W.M."/>
            <person name="Sadowsky M.J."/>
        </authorList>
    </citation>
    <scope>NUCLEOTIDE SEQUENCE [LARGE SCALE GENOMIC DNA]</scope>
    <source>
        <strain evidence="2 3">ZGT118</strain>
    </source>
</reference>
<dbReference type="AlphaFoldDB" id="A0A0X3TXP9"/>
<proteinExistence type="predicted"/>
<dbReference type="EMBL" id="LQBQ01000012">
    <property type="protein sequence ID" value="KUJ80513.1"/>
    <property type="molecule type" value="Genomic_DNA"/>
</dbReference>
<evidence type="ECO:0000256" key="1">
    <source>
        <dbReference type="SAM" id="SignalP"/>
    </source>
</evidence>
<evidence type="ECO:0000313" key="3">
    <source>
        <dbReference type="Proteomes" id="UP000053791"/>
    </source>
</evidence>
<organism evidence="2 3">
    <name type="scientific">Ruegeria marisrubri</name>
    <dbReference type="NCBI Taxonomy" id="1685379"/>
    <lineage>
        <taxon>Bacteria</taxon>
        <taxon>Pseudomonadati</taxon>
        <taxon>Pseudomonadota</taxon>
        <taxon>Alphaproteobacteria</taxon>
        <taxon>Rhodobacterales</taxon>
        <taxon>Roseobacteraceae</taxon>
        <taxon>Ruegeria</taxon>
    </lineage>
</organism>
<feature type="chain" id="PRO_5007054558" evidence="1">
    <location>
        <begin position="20"/>
        <end position="158"/>
    </location>
</feature>
<name>A0A0X3TXP9_9RHOB</name>
<dbReference type="InterPro" id="IPR036280">
    <property type="entry name" value="Multihaem_cyt_sf"/>
</dbReference>
<feature type="signal peptide" evidence="1">
    <location>
        <begin position="1"/>
        <end position="19"/>
    </location>
</feature>
<dbReference type="Proteomes" id="UP000053791">
    <property type="component" value="Unassembled WGS sequence"/>
</dbReference>
<sequence>MIRVVLALLLLAWSSGAMAEERSSLWPDVPAATGEPHPEGNEYWRKNHMALMKHDRDLTMHLGDREIGASLKGCFECHTTTNASGKILTYADEGHFCRTCHDFAAVKVDCFSCHRSTPEGVEEDAQHAAIRPEVPGGEDGRNEILAYLQRAAGKEAEK</sequence>
<gene>
    <name evidence="2" type="ORF">AVO45_05550</name>
</gene>
<comment type="caution">
    <text evidence="2">The sequence shown here is derived from an EMBL/GenBank/DDBJ whole genome shotgun (WGS) entry which is preliminary data.</text>
</comment>
<dbReference type="SUPFAM" id="SSF48695">
    <property type="entry name" value="Multiheme cytochromes"/>
    <property type="match status" value="1"/>
</dbReference>
<evidence type="ECO:0000313" key="2">
    <source>
        <dbReference type="EMBL" id="KUJ80513.1"/>
    </source>
</evidence>
<accession>A0A0X3TXP9</accession>
<dbReference type="RefSeq" id="WP_068345850.1">
    <property type="nucleotide sequence ID" value="NZ_LQBQ01000012.1"/>
</dbReference>
<keyword evidence="3" id="KW-1185">Reference proteome</keyword>
<dbReference type="OrthoDB" id="9790557at2"/>
<keyword evidence="1" id="KW-0732">Signal</keyword>
<dbReference type="Gene3D" id="3.90.10.10">
    <property type="entry name" value="Cytochrome C3"/>
    <property type="match status" value="1"/>
</dbReference>
<protein>
    <submittedName>
        <fullName evidence="2">Uncharacterized protein</fullName>
    </submittedName>
</protein>
<dbReference type="STRING" id="1685379.AVO45_05550"/>